<comment type="caution">
    <text evidence="12">The sequence shown here is derived from an EMBL/GenBank/DDBJ whole genome shotgun (WGS) entry which is preliminary data.</text>
</comment>
<dbReference type="InterPro" id="IPR003594">
    <property type="entry name" value="HATPase_dom"/>
</dbReference>
<dbReference type="EMBL" id="MDTQ01000001">
    <property type="protein sequence ID" value="ODC04357.1"/>
    <property type="molecule type" value="Genomic_DNA"/>
</dbReference>
<accession>A0A1E2VBI8</accession>
<keyword evidence="8 10" id="KW-1133">Transmembrane helix</keyword>
<dbReference type="SUPFAM" id="SSF47384">
    <property type="entry name" value="Homodimeric domain of signal transducing histidine kinase"/>
    <property type="match status" value="1"/>
</dbReference>
<evidence type="ECO:0000256" key="10">
    <source>
        <dbReference type="SAM" id="Phobius"/>
    </source>
</evidence>
<evidence type="ECO:0000313" key="13">
    <source>
        <dbReference type="Proteomes" id="UP000094291"/>
    </source>
</evidence>
<proteinExistence type="predicted"/>
<evidence type="ECO:0000256" key="4">
    <source>
        <dbReference type="ARBA" id="ARBA00022553"/>
    </source>
</evidence>
<sequence>MTRFRQGQSLEAALRRHLLWVMLMVMGGLLTMVHFGVEKLSHDFVLARLEDDAQSLIAALSQTPDGGWQLNFSRLPDVYSRVRSGHYYQIRYRTIGGEWHELRSRSLWDQQIEQNTLSAGQHRTHQAQGPAKQDWLIWEQGFRRLNSEFSLWMAEDIAAMRDDQRQFELSLLALVTASIFLMLGLQRRVLMRGFARLAPIRRALEDQRSGQDVHMPDDLPDEVQPLVQAIEQALQRSGEQTKRSRLALGNLAHELKRPLQQLQWLADQAPESSRTELQQLYQRLRHLIDRELRRARIAGSPSPGQYFDPHQEIPILVTVLERMDNDQIQFTSSLPDQSLPYDRDDMLELLGNLLDNAWRHAHRRVHLTIETLPQQWQLLIEDDGPGVPEAQRRQLTHRGVRLDESGSGHGLGLSICTAVVESYQGEMVFEPSPLGGLRVAIRLQR</sequence>
<dbReference type="RefSeq" id="WP_068999338.1">
    <property type="nucleotide sequence ID" value="NZ_MDTQ01000001.1"/>
</dbReference>
<dbReference type="Proteomes" id="UP000094291">
    <property type="component" value="Unassembled WGS sequence"/>
</dbReference>
<evidence type="ECO:0000259" key="11">
    <source>
        <dbReference type="PROSITE" id="PS50109"/>
    </source>
</evidence>
<evidence type="ECO:0000256" key="5">
    <source>
        <dbReference type="ARBA" id="ARBA00022679"/>
    </source>
</evidence>
<dbReference type="InterPro" id="IPR050428">
    <property type="entry name" value="TCS_sensor_his_kinase"/>
</dbReference>
<dbReference type="PANTHER" id="PTHR45436:SF5">
    <property type="entry name" value="SENSOR HISTIDINE KINASE TRCS"/>
    <property type="match status" value="1"/>
</dbReference>
<dbReference type="STRING" id="197479.BFW38_13255"/>
<dbReference type="InterPro" id="IPR004358">
    <property type="entry name" value="Sig_transdc_His_kin-like_C"/>
</dbReference>
<dbReference type="OrthoDB" id="9809567at2"/>
<evidence type="ECO:0000256" key="6">
    <source>
        <dbReference type="ARBA" id="ARBA00022692"/>
    </source>
</evidence>
<evidence type="ECO:0000256" key="2">
    <source>
        <dbReference type="ARBA" id="ARBA00004370"/>
    </source>
</evidence>
<protein>
    <recommendedName>
        <fullName evidence="3">histidine kinase</fullName>
        <ecNumber evidence="3">2.7.13.3</ecNumber>
    </recommendedName>
</protein>
<organism evidence="12 13">
    <name type="scientific">Terasakiispira papahanaumokuakeensis</name>
    <dbReference type="NCBI Taxonomy" id="197479"/>
    <lineage>
        <taxon>Bacteria</taxon>
        <taxon>Pseudomonadati</taxon>
        <taxon>Pseudomonadota</taxon>
        <taxon>Gammaproteobacteria</taxon>
        <taxon>Oceanospirillales</taxon>
        <taxon>Terasakiispira</taxon>
    </lineage>
</organism>
<evidence type="ECO:0000256" key="3">
    <source>
        <dbReference type="ARBA" id="ARBA00012438"/>
    </source>
</evidence>
<dbReference type="PANTHER" id="PTHR45436">
    <property type="entry name" value="SENSOR HISTIDINE KINASE YKOH"/>
    <property type="match status" value="1"/>
</dbReference>
<dbReference type="GO" id="GO:0005886">
    <property type="term" value="C:plasma membrane"/>
    <property type="evidence" value="ECO:0007669"/>
    <property type="project" value="TreeGrafter"/>
</dbReference>
<keyword evidence="7" id="KW-0418">Kinase</keyword>
<dbReference type="InterPro" id="IPR005467">
    <property type="entry name" value="His_kinase_dom"/>
</dbReference>
<dbReference type="Pfam" id="PF02518">
    <property type="entry name" value="HATPase_c"/>
    <property type="match status" value="1"/>
</dbReference>
<feature type="transmembrane region" description="Helical" evidence="10">
    <location>
        <begin position="18"/>
        <end position="37"/>
    </location>
</feature>
<dbReference type="PROSITE" id="PS50109">
    <property type="entry name" value="HIS_KIN"/>
    <property type="match status" value="1"/>
</dbReference>
<dbReference type="EC" id="2.7.13.3" evidence="3"/>
<keyword evidence="13" id="KW-1185">Reference proteome</keyword>
<evidence type="ECO:0000256" key="9">
    <source>
        <dbReference type="ARBA" id="ARBA00023136"/>
    </source>
</evidence>
<comment type="subcellular location">
    <subcellularLocation>
        <location evidence="2">Membrane</location>
    </subcellularLocation>
</comment>
<keyword evidence="5" id="KW-0808">Transferase</keyword>
<dbReference type="SMART" id="SM00387">
    <property type="entry name" value="HATPase_c"/>
    <property type="match status" value="1"/>
</dbReference>
<reference evidence="12 13" key="1">
    <citation type="submission" date="2016-08" db="EMBL/GenBank/DDBJ databases">
        <authorList>
            <person name="Seilhamer J.J."/>
        </authorList>
    </citation>
    <scope>NUCLEOTIDE SEQUENCE [LARGE SCALE GENOMIC DNA]</scope>
    <source>
        <strain evidence="12 13">PH27A</strain>
    </source>
</reference>
<dbReference type="AlphaFoldDB" id="A0A1E2VBI8"/>
<evidence type="ECO:0000256" key="1">
    <source>
        <dbReference type="ARBA" id="ARBA00000085"/>
    </source>
</evidence>
<evidence type="ECO:0000256" key="8">
    <source>
        <dbReference type="ARBA" id="ARBA00022989"/>
    </source>
</evidence>
<dbReference type="PRINTS" id="PR00344">
    <property type="entry name" value="BCTRLSENSOR"/>
</dbReference>
<name>A0A1E2VBI8_9GAMM</name>
<keyword evidence="9 10" id="KW-0472">Membrane</keyword>
<gene>
    <name evidence="12" type="ORF">BFW38_13255</name>
</gene>
<dbReference type="InterPro" id="IPR036097">
    <property type="entry name" value="HisK_dim/P_sf"/>
</dbReference>
<dbReference type="InterPro" id="IPR036890">
    <property type="entry name" value="HATPase_C_sf"/>
</dbReference>
<comment type="catalytic activity">
    <reaction evidence="1">
        <text>ATP + protein L-histidine = ADP + protein N-phospho-L-histidine.</text>
        <dbReference type="EC" id="2.7.13.3"/>
    </reaction>
</comment>
<dbReference type="SUPFAM" id="SSF55874">
    <property type="entry name" value="ATPase domain of HSP90 chaperone/DNA topoisomerase II/histidine kinase"/>
    <property type="match status" value="1"/>
</dbReference>
<dbReference type="Gene3D" id="1.10.287.130">
    <property type="match status" value="1"/>
</dbReference>
<dbReference type="GO" id="GO:0000155">
    <property type="term" value="F:phosphorelay sensor kinase activity"/>
    <property type="evidence" value="ECO:0007669"/>
    <property type="project" value="InterPro"/>
</dbReference>
<feature type="domain" description="Histidine kinase" evidence="11">
    <location>
        <begin position="250"/>
        <end position="445"/>
    </location>
</feature>
<dbReference type="Gene3D" id="3.30.565.10">
    <property type="entry name" value="Histidine kinase-like ATPase, C-terminal domain"/>
    <property type="match status" value="1"/>
</dbReference>
<keyword evidence="6 10" id="KW-0812">Transmembrane</keyword>
<evidence type="ECO:0000313" key="12">
    <source>
        <dbReference type="EMBL" id="ODC04357.1"/>
    </source>
</evidence>
<evidence type="ECO:0000256" key="7">
    <source>
        <dbReference type="ARBA" id="ARBA00022777"/>
    </source>
</evidence>
<keyword evidence="4" id="KW-0597">Phosphoprotein</keyword>